<reference evidence="2" key="1">
    <citation type="journal article" date="2012" name="Science">
        <title>The Paleozoic origin of enzymatic lignin decomposition reconstructed from 31 fungal genomes.</title>
        <authorList>
            <person name="Floudas D."/>
            <person name="Binder M."/>
            <person name="Riley R."/>
            <person name="Barry K."/>
            <person name="Blanchette R.A."/>
            <person name="Henrissat B."/>
            <person name="Martinez A.T."/>
            <person name="Otillar R."/>
            <person name="Spatafora J.W."/>
            <person name="Yadav J.S."/>
            <person name="Aerts A."/>
            <person name="Benoit I."/>
            <person name="Boyd A."/>
            <person name="Carlson A."/>
            <person name="Copeland A."/>
            <person name="Coutinho P.M."/>
            <person name="de Vries R.P."/>
            <person name="Ferreira P."/>
            <person name="Findley K."/>
            <person name="Foster B."/>
            <person name="Gaskell J."/>
            <person name="Glotzer D."/>
            <person name="Gorecki P."/>
            <person name="Heitman J."/>
            <person name="Hesse C."/>
            <person name="Hori C."/>
            <person name="Igarashi K."/>
            <person name="Jurgens J.A."/>
            <person name="Kallen N."/>
            <person name="Kersten P."/>
            <person name="Kohler A."/>
            <person name="Kuees U."/>
            <person name="Kumar T.K.A."/>
            <person name="Kuo A."/>
            <person name="LaButti K."/>
            <person name="Larrondo L.F."/>
            <person name="Lindquist E."/>
            <person name="Ling A."/>
            <person name="Lombard V."/>
            <person name="Lucas S."/>
            <person name="Lundell T."/>
            <person name="Martin R."/>
            <person name="McLaughlin D.J."/>
            <person name="Morgenstern I."/>
            <person name="Morin E."/>
            <person name="Murat C."/>
            <person name="Nagy L.G."/>
            <person name="Nolan M."/>
            <person name="Ohm R.A."/>
            <person name="Patyshakuliyeva A."/>
            <person name="Rokas A."/>
            <person name="Ruiz-Duenas F.J."/>
            <person name="Sabat G."/>
            <person name="Salamov A."/>
            <person name="Samejima M."/>
            <person name="Schmutz J."/>
            <person name="Slot J.C."/>
            <person name="St John F."/>
            <person name="Stenlid J."/>
            <person name="Sun H."/>
            <person name="Sun S."/>
            <person name="Syed K."/>
            <person name="Tsang A."/>
            <person name="Wiebenga A."/>
            <person name="Young D."/>
            <person name="Pisabarro A."/>
            <person name="Eastwood D.C."/>
            <person name="Martin F."/>
            <person name="Cullen D."/>
            <person name="Grigoriev I.V."/>
            <person name="Hibbett D.S."/>
        </authorList>
    </citation>
    <scope>NUCLEOTIDE SEQUENCE [LARGE SCALE GENOMIC DNA]</scope>
    <source>
        <strain evidence="2">RWD-64-598 SS2</strain>
    </source>
</reference>
<dbReference type="AlphaFoldDB" id="A0A5M3MKB3"/>
<dbReference type="OrthoDB" id="2631350at2759"/>
<dbReference type="Proteomes" id="UP000053558">
    <property type="component" value="Unassembled WGS sequence"/>
</dbReference>
<keyword evidence="2" id="KW-1185">Reference proteome</keyword>
<dbReference type="KEGG" id="cput:CONPUDRAFT_154912"/>
<proteinExistence type="predicted"/>
<sequence length="456" mass="50709">MAFLPLVLGPRLIELELEDLPAKYLHSLITISRVCPSLQSLLATAQSDGECDTILPTILSDAVSLGFHRLKTLHLLTPSFVHDPSRHLVALSRMQSLEELGLFILPISSENLVAVPSQTSIPFPSLRSLFLEAGGPREVTRTMSCLCDLENMTVLTANMDPDIENSDDVSDLIRVLAGVLPQNMRSIDIRHYSTEGPGPFCMSIIGFQRLYRFKALRELRFDLVSFPQMEDAAIEELAHAFPHLEQLSLCPKAPYFRPSNVTFAGLSTLIHNCPQLRSVAMIVDCTVAANVTSSSSPPPAPENHVDRLDLGDSPIDDPEFTAQHLSRMFPRLSTIVVQARFTIDFGLVMLFELRSGRRRLDADWARHSVLSSELTLQNNHNFLITFIGPCIDIDQEVSEPTLAALATTCKVFTEPALDELYNDVLLSNILRCLPDDLLDIDEDEDEEKDIIVSAEH</sequence>
<dbReference type="Gene3D" id="3.80.10.10">
    <property type="entry name" value="Ribonuclease Inhibitor"/>
    <property type="match status" value="1"/>
</dbReference>
<dbReference type="InterPro" id="IPR032675">
    <property type="entry name" value="LRR_dom_sf"/>
</dbReference>
<name>A0A5M3MKB3_CONPW</name>
<evidence type="ECO:0000313" key="2">
    <source>
        <dbReference type="Proteomes" id="UP000053558"/>
    </source>
</evidence>
<evidence type="ECO:0008006" key="3">
    <source>
        <dbReference type="Google" id="ProtNLM"/>
    </source>
</evidence>
<dbReference type="GeneID" id="19203349"/>
<gene>
    <name evidence="1" type="ORF">CONPUDRAFT_154912</name>
</gene>
<dbReference type="SUPFAM" id="SSF52047">
    <property type="entry name" value="RNI-like"/>
    <property type="match status" value="1"/>
</dbReference>
<dbReference type="OMA" id="METHHVG"/>
<dbReference type="RefSeq" id="XP_007769909.1">
    <property type="nucleotide sequence ID" value="XM_007771719.1"/>
</dbReference>
<dbReference type="EMBL" id="JH711580">
    <property type="protein sequence ID" value="EIW79513.1"/>
    <property type="molecule type" value="Genomic_DNA"/>
</dbReference>
<accession>A0A5M3MKB3</accession>
<protein>
    <recommendedName>
        <fullName evidence="3">F-box domain-containing protein</fullName>
    </recommendedName>
</protein>
<comment type="caution">
    <text evidence="1">The sequence shown here is derived from an EMBL/GenBank/DDBJ whole genome shotgun (WGS) entry which is preliminary data.</text>
</comment>
<evidence type="ECO:0000313" key="1">
    <source>
        <dbReference type="EMBL" id="EIW79513.1"/>
    </source>
</evidence>
<organism evidence="1 2">
    <name type="scientific">Coniophora puteana (strain RWD-64-598)</name>
    <name type="common">Brown rot fungus</name>
    <dbReference type="NCBI Taxonomy" id="741705"/>
    <lineage>
        <taxon>Eukaryota</taxon>
        <taxon>Fungi</taxon>
        <taxon>Dikarya</taxon>
        <taxon>Basidiomycota</taxon>
        <taxon>Agaricomycotina</taxon>
        <taxon>Agaricomycetes</taxon>
        <taxon>Agaricomycetidae</taxon>
        <taxon>Boletales</taxon>
        <taxon>Coniophorineae</taxon>
        <taxon>Coniophoraceae</taxon>
        <taxon>Coniophora</taxon>
    </lineage>
</organism>